<gene>
    <name evidence="2" type="ORF">ET989_01020</name>
</gene>
<accession>A0A4Q9KIY0</accession>
<keyword evidence="1" id="KW-1133">Transmembrane helix</keyword>
<feature type="transmembrane region" description="Helical" evidence="1">
    <location>
        <begin position="54"/>
        <end position="74"/>
    </location>
</feature>
<dbReference type="AlphaFoldDB" id="A0A4Q9KIY0"/>
<comment type="caution">
    <text evidence="2">The sequence shown here is derived from an EMBL/GenBank/DDBJ whole genome shotgun (WGS) entry which is preliminary data.</text>
</comment>
<reference evidence="2 3" key="1">
    <citation type="submission" date="2019-01" db="EMBL/GenBank/DDBJ databases">
        <title>Lactibacter flavus gen. nov., sp. nov., a novel bacterium of the family Propionibacteriaceae isolated from raw milk and dairy products.</title>
        <authorList>
            <person name="Huptas C."/>
            <person name="Wenning M."/>
            <person name="Breitenwieser F."/>
            <person name="Doll E."/>
            <person name="Von Neubeck M."/>
            <person name="Busse H.-J."/>
            <person name="Scherer S."/>
        </authorList>
    </citation>
    <scope>NUCLEOTIDE SEQUENCE [LARGE SCALE GENOMIC DNA]</scope>
    <source>
        <strain evidence="2 3">KCTC 33808</strain>
    </source>
</reference>
<evidence type="ECO:0000256" key="1">
    <source>
        <dbReference type="SAM" id="Phobius"/>
    </source>
</evidence>
<proteinExistence type="predicted"/>
<sequence length="77" mass="8246">MSDTLITPVERRSLAERGMTTVEYALGVVVVIVLIGVIVTAIQTGTFRELIEALIGAIAKWITGAFNVPIPSFFGNP</sequence>
<keyword evidence="3" id="KW-1185">Reference proteome</keyword>
<name>A0A4Q9KIY0_9ACTN</name>
<dbReference type="RefSeq" id="WP_131166696.1">
    <property type="nucleotide sequence ID" value="NZ_CANLBI010000018.1"/>
</dbReference>
<evidence type="ECO:0000313" key="3">
    <source>
        <dbReference type="Proteomes" id="UP000292373"/>
    </source>
</evidence>
<dbReference type="OrthoDB" id="9980119at2"/>
<feature type="transmembrane region" description="Helical" evidence="1">
    <location>
        <begin position="24"/>
        <end position="42"/>
    </location>
</feature>
<protein>
    <submittedName>
        <fullName evidence="2">DUF4244 domain-containing protein</fullName>
    </submittedName>
</protein>
<keyword evidence="1" id="KW-0812">Transmembrane</keyword>
<dbReference type="InterPro" id="IPR025338">
    <property type="entry name" value="DUF4244"/>
</dbReference>
<dbReference type="Pfam" id="PF14029">
    <property type="entry name" value="DUF4244"/>
    <property type="match status" value="1"/>
</dbReference>
<dbReference type="EMBL" id="SDMQ01000001">
    <property type="protein sequence ID" value="TBT88566.1"/>
    <property type="molecule type" value="Genomic_DNA"/>
</dbReference>
<keyword evidence="1" id="KW-0472">Membrane</keyword>
<dbReference type="Proteomes" id="UP000292373">
    <property type="component" value="Unassembled WGS sequence"/>
</dbReference>
<organism evidence="2 3">
    <name type="scientific">Propioniciclava sinopodophylli</name>
    <dbReference type="NCBI Taxonomy" id="1837344"/>
    <lineage>
        <taxon>Bacteria</taxon>
        <taxon>Bacillati</taxon>
        <taxon>Actinomycetota</taxon>
        <taxon>Actinomycetes</taxon>
        <taxon>Propionibacteriales</taxon>
        <taxon>Propionibacteriaceae</taxon>
        <taxon>Propioniciclava</taxon>
    </lineage>
</organism>
<evidence type="ECO:0000313" key="2">
    <source>
        <dbReference type="EMBL" id="TBT88566.1"/>
    </source>
</evidence>